<dbReference type="Gene3D" id="2.60.120.260">
    <property type="entry name" value="Galactose-binding domain-like"/>
    <property type="match status" value="1"/>
</dbReference>
<feature type="domain" description="SUN" evidence="1">
    <location>
        <begin position="37"/>
        <end position="138"/>
    </location>
</feature>
<protein>
    <submittedName>
        <fullName evidence="3">Nuclear receptor 2C2-associated protein-like</fullName>
    </submittedName>
</protein>
<organism evidence="2 3">
    <name type="scientific">Saccoglossus kowalevskii</name>
    <name type="common">Acorn worm</name>
    <dbReference type="NCBI Taxonomy" id="10224"/>
    <lineage>
        <taxon>Eukaryota</taxon>
        <taxon>Metazoa</taxon>
        <taxon>Hemichordata</taxon>
        <taxon>Enteropneusta</taxon>
        <taxon>Harrimaniidae</taxon>
        <taxon>Saccoglossus</taxon>
    </lineage>
</organism>
<dbReference type="Proteomes" id="UP000694865">
    <property type="component" value="Unplaced"/>
</dbReference>
<dbReference type="RefSeq" id="XP_006814006.1">
    <property type="nucleotide sequence ID" value="XM_006813943.1"/>
</dbReference>
<dbReference type="SUPFAM" id="SSF49785">
    <property type="entry name" value="Galactose-binding domain-like"/>
    <property type="match status" value="1"/>
</dbReference>
<reference evidence="3" key="1">
    <citation type="submission" date="2025-08" db="UniProtKB">
        <authorList>
            <consortium name="RefSeq"/>
        </authorList>
    </citation>
    <scope>IDENTIFICATION</scope>
    <source>
        <tissue evidence="3">Testes</tissue>
    </source>
</reference>
<evidence type="ECO:0000313" key="2">
    <source>
        <dbReference type="Proteomes" id="UP000694865"/>
    </source>
</evidence>
<dbReference type="InterPro" id="IPR008979">
    <property type="entry name" value="Galactose-bd-like_sf"/>
</dbReference>
<keyword evidence="2" id="KW-1185">Reference proteome</keyword>
<dbReference type="Pfam" id="PF07738">
    <property type="entry name" value="Sad1_UNC"/>
    <property type="match status" value="1"/>
</dbReference>
<proteinExistence type="predicted"/>
<evidence type="ECO:0000259" key="1">
    <source>
        <dbReference type="Pfam" id="PF07738"/>
    </source>
</evidence>
<dbReference type="InterPro" id="IPR012919">
    <property type="entry name" value="SUN_dom"/>
</dbReference>
<accession>A0ABM0M1W5</accession>
<sequence>MAASIGKHASKIKVSSTLNRDVKQFGKKYMFDDDEETCWNSDQGSPQWVVMEFPHQIRLQELMIQFQGGFVGKECWIEGCHDDETMTKILDFYPEDVNSLQSFHLPTDQLFTKVKIIFNSSTDFYGRITIYKLDLIGTQIT</sequence>
<evidence type="ECO:0000313" key="3">
    <source>
        <dbReference type="RefSeq" id="XP_006814006.1"/>
    </source>
</evidence>
<dbReference type="GeneID" id="100368518"/>
<name>A0ABM0M1W5_SACKO</name>
<gene>
    <name evidence="3" type="primary">LOC100368518</name>
</gene>